<keyword evidence="6" id="KW-1185">Reference proteome</keyword>
<reference evidence="5 6" key="1">
    <citation type="submission" date="2020-07" db="EMBL/GenBank/DDBJ databases">
        <title>Sequencing the genomes of 1000 actinobacteria strains.</title>
        <authorList>
            <person name="Klenk H.-P."/>
        </authorList>
    </citation>
    <scope>NUCLEOTIDE SEQUENCE [LARGE SCALE GENOMIC DNA]</scope>
    <source>
        <strain evidence="5 6">DSM 23871</strain>
    </source>
</reference>
<comment type="caution">
    <text evidence="5">The sequence shown here is derived from an EMBL/GenBank/DDBJ whole genome shotgun (WGS) entry which is preliminary data.</text>
</comment>
<gene>
    <name evidence="5" type="ORF">BJ963_003456</name>
</gene>
<feature type="domain" description="Periplasmic binding protein" evidence="4">
    <location>
        <begin position="41"/>
        <end position="326"/>
    </location>
</feature>
<dbReference type="InterPro" id="IPR025997">
    <property type="entry name" value="SBP_2_dom"/>
</dbReference>
<feature type="chain" id="PRO_5032617390" evidence="3">
    <location>
        <begin position="21"/>
        <end position="373"/>
    </location>
</feature>
<dbReference type="RefSeq" id="WP_089914215.1">
    <property type="nucleotide sequence ID" value="NZ_BAAAPX010000001.1"/>
</dbReference>
<keyword evidence="5" id="KW-0762">Sugar transport</keyword>
<dbReference type="EMBL" id="JACCBJ010000001">
    <property type="protein sequence ID" value="NYD75937.1"/>
    <property type="molecule type" value="Genomic_DNA"/>
</dbReference>
<feature type="signal peptide" evidence="3">
    <location>
        <begin position="1"/>
        <end position="20"/>
    </location>
</feature>
<evidence type="ECO:0000313" key="5">
    <source>
        <dbReference type="EMBL" id="NYD75937.1"/>
    </source>
</evidence>
<dbReference type="Proteomes" id="UP000589620">
    <property type="component" value="Unassembled WGS sequence"/>
</dbReference>
<evidence type="ECO:0000259" key="4">
    <source>
        <dbReference type="Pfam" id="PF13407"/>
    </source>
</evidence>
<comment type="subcellular location">
    <subcellularLocation>
        <location evidence="1">Cell envelope</location>
    </subcellularLocation>
</comment>
<sequence>MKIRKVALAAAALGIAVALAACTGGRGGGTGSTTDNKGALVGVAMPTKVSERWIADGNAVKSDLEKNGYKVDLEYANNDIPTQVQQVNTMITKGAKVLIIASIDGGSLTDQLDAAAKAGIKVISYDRLLTGDKNVDYYVSFDNYKVGVYQANSLLTGLGVLDADGKPTGQKGPFNIELFAGSPDDNNATFFFNGAMDTLKPYIADGTLVVKSGQTNFNQVAILRWDPATAKARMQDLVAKSYSTGTEVQGVLSPYDGLSDGILSALEGAGYGSGGKKLPIITGQDAEVASVKQIIAGTQYSTIYKDTRKLANEAAKMANDLLSGKKPEVNDTKSYDNKVKVVPSYLFQPVVVTKDNYKEILVDSGYYKESDLQ</sequence>
<dbReference type="GO" id="GO:0030246">
    <property type="term" value="F:carbohydrate binding"/>
    <property type="evidence" value="ECO:0007669"/>
    <property type="project" value="TreeGrafter"/>
</dbReference>
<dbReference type="InterPro" id="IPR028082">
    <property type="entry name" value="Peripla_BP_I"/>
</dbReference>
<dbReference type="PANTHER" id="PTHR30036:SF1">
    <property type="entry name" value="D-XYLOSE-BINDING PERIPLASMIC PROTEIN"/>
    <property type="match status" value="1"/>
</dbReference>
<dbReference type="NCBIfam" id="NF040907">
    <property type="entry name" value="ChvE"/>
    <property type="match status" value="1"/>
</dbReference>
<dbReference type="SUPFAM" id="SSF53822">
    <property type="entry name" value="Periplasmic binding protein-like I"/>
    <property type="match status" value="1"/>
</dbReference>
<dbReference type="GO" id="GO:0030288">
    <property type="term" value="C:outer membrane-bounded periplasmic space"/>
    <property type="evidence" value="ECO:0007669"/>
    <property type="project" value="TreeGrafter"/>
</dbReference>
<dbReference type="PROSITE" id="PS51257">
    <property type="entry name" value="PROKAR_LIPOPROTEIN"/>
    <property type="match status" value="1"/>
</dbReference>
<dbReference type="InterPro" id="IPR050555">
    <property type="entry name" value="Bact_Solute-Bind_Prot2"/>
</dbReference>
<evidence type="ECO:0000256" key="2">
    <source>
        <dbReference type="ARBA" id="ARBA00022729"/>
    </source>
</evidence>
<dbReference type="PANTHER" id="PTHR30036">
    <property type="entry name" value="D-XYLOSE-BINDING PERIPLASMIC PROTEIN"/>
    <property type="match status" value="1"/>
</dbReference>
<dbReference type="Pfam" id="PF13407">
    <property type="entry name" value="Peripla_BP_4"/>
    <property type="match status" value="1"/>
</dbReference>
<dbReference type="AlphaFoldDB" id="A0A852T428"/>
<name>A0A852T428_9MICO</name>
<evidence type="ECO:0000256" key="3">
    <source>
        <dbReference type="SAM" id="SignalP"/>
    </source>
</evidence>
<proteinExistence type="predicted"/>
<keyword evidence="5" id="KW-0813">Transport</keyword>
<dbReference type="Gene3D" id="3.40.50.2300">
    <property type="match status" value="2"/>
</dbReference>
<evidence type="ECO:0000313" key="6">
    <source>
        <dbReference type="Proteomes" id="UP000589620"/>
    </source>
</evidence>
<protein>
    <submittedName>
        <fullName evidence="5">Putative multiple sugar transport system substrate-binding protein</fullName>
    </submittedName>
</protein>
<dbReference type="InterPro" id="IPR049784">
    <property type="entry name" value="ChvE-like"/>
</dbReference>
<keyword evidence="2 3" id="KW-0732">Signal</keyword>
<evidence type="ECO:0000256" key="1">
    <source>
        <dbReference type="ARBA" id="ARBA00004196"/>
    </source>
</evidence>
<accession>A0A852T428</accession>
<organism evidence="5 6">
    <name type="scientific">Leifsonia soli</name>
    <dbReference type="NCBI Taxonomy" id="582665"/>
    <lineage>
        <taxon>Bacteria</taxon>
        <taxon>Bacillati</taxon>
        <taxon>Actinomycetota</taxon>
        <taxon>Actinomycetes</taxon>
        <taxon>Micrococcales</taxon>
        <taxon>Microbacteriaceae</taxon>
        <taxon>Leifsonia</taxon>
    </lineage>
</organism>
<dbReference type="CDD" id="cd19994">
    <property type="entry name" value="PBP1_ChvE"/>
    <property type="match status" value="1"/>
</dbReference>